<proteinExistence type="predicted"/>
<organism evidence="2 3">
    <name type="scientific">Leptospira santarosai str. MOR084</name>
    <dbReference type="NCBI Taxonomy" id="1049984"/>
    <lineage>
        <taxon>Bacteria</taxon>
        <taxon>Pseudomonadati</taxon>
        <taxon>Spirochaetota</taxon>
        <taxon>Spirochaetia</taxon>
        <taxon>Leptospirales</taxon>
        <taxon>Leptospiraceae</taxon>
        <taxon>Leptospira</taxon>
    </lineage>
</organism>
<dbReference type="GO" id="GO:0004197">
    <property type="term" value="F:cysteine-type endopeptidase activity"/>
    <property type="evidence" value="ECO:0007669"/>
    <property type="project" value="InterPro"/>
</dbReference>
<protein>
    <submittedName>
        <fullName evidence="2">Caspase domain protein</fullName>
    </submittedName>
</protein>
<dbReference type="RefSeq" id="WP_004484668.1">
    <property type="nucleotide sequence ID" value="NZ_AHON02000033.1"/>
</dbReference>
<dbReference type="PANTHER" id="PTHR48104:SF30">
    <property type="entry name" value="METACASPASE-1"/>
    <property type="match status" value="1"/>
</dbReference>
<reference evidence="2" key="1">
    <citation type="submission" date="2012-10" db="EMBL/GenBank/DDBJ databases">
        <authorList>
            <person name="Harkins D.M."/>
            <person name="Durkin A.S."/>
            <person name="Brinkac L.M."/>
            <person name="Haft D.H."/>
            <person name="Selengut J.D."/>
            <person name="Sanka R."/>
            <person name="DePew J."/>
            <person name="Purushe J."/>
            <person name="Matthias M.A."/>
            <person name="Vinetz J.M."/>
            <person name="Sutton G.G."/>
            <person name="Nierman W.C."/>
            <person name="Fouts D.E."/>
        </authorList>
    </citation>
    <scope>NUCLEOTIDE SEQUENCE [LARGE SCALE GENOMIC DNA]</scope>
    <source>
        <strain evidence="2">MOR084</strain>
    </source>
</reference>
<dbReference type="EMBL" id="AHON02000033">
    <property type="protein sequence ID" value="EKO34200.1"/>
    <property type="molecule type" value="Genomic_DNA"/>
</dbReference>
<feature type="domain" description="Peptidase C14 caspase" evidence="1">
    <location>
        <begin position="16"/>
        <end position="242"/>
    </location>
</feature>
<dbReference type="InterPro" id="IPR029030">
    <property type="entry name" value="Caspase-like_dom_sf"/>
</dbReference>
<dbReference type="InterPro" id="IPR011600">
    <property type="entry name" value="Pept_C14_caspase"/>
</dbReference>
<dbReference type="AlphaFoldDB" id="A0A0E2BFW4"/>
<evidence type="ECO:0000259" key="1">
    <source>
        <dbReference type="Pfam" id="PF00656"/>
    </source>
</evidence>
<dbReference type="GO" id="GO:0005737">
    <property type="term" value="C:cytoplasm"/>
    <property type="evidence" value="ECO:0007669"/>
    <property type="project" value="TreeGrafter"/>
</dbReference>
<accession>A0A0E2BFW4</accession>
<evidence type="ECO:0000313" key="2">
    <source>
        <dbReference type="EMBL" id="EKO34200.1"/>
    </source>
</evidence>
<dbReference type="Proteomes" id="UP000006329">
    <property type="component" value="Unassembled WGS sequence"/>
</dbReference>
<dbReference type="PANTHER" id="PTHR48104">
    <property type="entry name" value="METACASPASE-4"/>
    <property type="match status" value="1"/>
</dbReference>
<dbReference type="GO" id="GO:0006508">
    <property type="term" value="P:proteolysis"/>
    <property type="evidence" value="ECO:0007669"/>
    <property type="project" value="InterPro"/>
</dbReference>
<dbReference type="InterPro" id="IPR050452">
    <property type="entry name" value="Metacaspase"/>
</dbReference>
<sequence>MQDRRFLYTGKYSNSKALVIGINTYKEVSSLSYAKNDALAFKDVLIQEFNFLAENVTLLLDEDATKNSIMNSFFSFAGSSSELDDRIIFFFAGHGSTQMGSRGEVGFLVPYDAKLADLATFIRWDDFTRNSEFIRAKHILFILDACFSGLALTRNSNFGKARFLKDMMHRYSRQVLTAGKANETVSDSGGPIPNHSVFTGHLLEGLQGKAADEDGILTANSLMAYVHSKVSSDRNSAQTPHFGYSDGDGDLIFSTKKIELIDSSNLISIDRMYITPNSEDEFKPKNLLEKISNLKNFLSSDSYQIDLHDLLMNEIQNFTESTKEDNFKLQGVFSNDEFLDRLAKYENTSLDLAVLLGYTAYWAKQNHYRIIQKTIARTTDRFGLENGLVVWLNLRWYPLIIILYIVGVVSVEGNRYDSLYNLFFTRIDSSIDSFGETFIFEKITDVISELMRNKIFNKVPGHENQYTPMSEYLFKLIQPKIENILFVGRNFERAFTEFEILYALTVAHSRIQRGKTGWGPIGRFGWQHLHSGNHSPLRILIEDARQKKQEWEPIKVGFFNGKFEQFDETANEFLKIADSLPWH</sequence>
<dbReference type="Pfam" id="PF00656">
    <property type="entry name" value="Peptidase_C14"/>
    <property type="match status" value="1"/>
</dbReference>
<dbReference type="SUPFAM" id="SSF52129">
    <property type="entry name" value="Caspase-like"/>
    <property type="match status" value="1"/>
</dbReference>
<name>A0A0E2BFW4_9LEPT</name>
<comment type="caution">
    <text evidence="2">The sequence shown here is derived from an EMBL/GenBank/DDBJ whole genome shotgun (WGS) entry which is preliminary data.</text>
</comment>
<dbReference type="Gene3D" id="3.40.50.1460">
    <property type="match status" value="1"/>
</dbReference>
<gene>
    <name evidence="2" type="ORF">LEP1GSC179_0699</name>
</gene>
<keyword evidence="3" id="KW-1185">Reference proteome</keyword>
<evidence type="ECO:0000313" key="3">
    <source>
        <dbReference type="Proteomes" id="UP000006329"/>
    </source>
</evidence>